<proteinExistence type="predicted"/>
<dbReference type="InterPro" id="IPR046217">
    <property type="entry name" value="DUF6250"/>
</dbReference>
<dbReference type="RefSeq" id="WP_208414586.1">
    <property type="nucleotide sequence ID" value="NZ_BAAADC010000001.1"/>
</dbReference>
<sequence length="255" mass="29486">MRHLETKSLLGSIQTMISKRPLFGALLIFIGTQTFAQTPGNIGKLQSSDRSAILFQDDFQNGDQWLGEFEEAGELRFAKGMIDIVAPKGATLWFRPKLSGPLEIEYQVQAVAEGGPFDRVSDLNCFFMATDPLRPKDFFSPARSGKFEDYNTLRMYYVGLGGNRNTTTRFRRYIGDPQERPLLPENDRSQPQDMIQPNAWQTIRITVHGSDIRYFRDDVKLFHYDDPAPYREGWFGLRTTLNHMRVRNFRVYRLN</sequence>
<feature type="domain" description="DUF6250" evidence="1">
    <location>
        <begin position="84"/>
        <end position="249"/>
    </location>
</feature>
<dbReference type="Gene3D" id="2.60.120.200">
    <property type="match status" value="1"/>
</dbReference>
<evidence type="ECO:0000259" key="1">
    <source>
        <dbReference type="Pfam" id="PF19763"/>
    </source>
</evidence>
<dbReference type="AlphaFoldDB" id="A0A846N203"/>
<evidence type="ECO:0000313" key="2">
    <source>
        <dbReference type="EMBL" id="NIK89140.1"/>
    </source>
</evidence>
<comment type="caution">
    <text evidence="2">The sequence shown here is derived from an EMBL/GenBank/DDBJ whole genome shotgun (WGS) entry which is preliminary data.</text>
</comment>
<evidence type="ECO:0000313" key="3">
    <source>
        <dbReference type="Proteomes" id="UP000570514"/>
    </source>
</evidence>
<protein>
    <recommendedName>
        <fullName evidence="1">DUF6250 domain-containing protein</fullName>
    </recommendedName>
</protein>
<reference evidence="2 3" key="1">
    <citation type="submission" date="2020-03" db="EMBL/GenBank/DDBJ databases">
        <title>Genomic Encyclopedia of Type Strains, Phase IV (KMG-IV): sequencing the most valuable type-strain genomes for metagenomic binning, comparative biology and taxonomic classification.</title>
        <authorList>
            <person name="Goeker M."/>
        </authorList>
    </citation>
    <scope>NUCLEOTIDE SEQUENCE [LARGE SCALE GENOMIC DNA]</scope>
    <source>
        <strain evidence="2 3">DSM 19867</strain>
    </source>
</reference>
<gene>
    <name evidence="2" type="ORF">FHS83_002458</name>
</gene>
<accession>A0A846N203</accession>
<dbReference type="EMBL" id="JAASRM010000001">
    <property type="protein sequence ID" value="NIK89140.1"/>
    <property type="molecule type" value="Genomic_DNA"/>
</dbReference>
<dbReference type="Proteomes" id="UP000570514">
    <property type="component" value="Unassembled WGS sequence"/>
</dbReference>
<name>A0A846N203_9PROT</name>
<keyword evidence="3" id="KW-1185">Reference proteome</keyword>
<dbReference type="Pfam" id="PF19763">
    <property type="entry name" value="DUF6250"/>
    <property type="match status" value="1"/>
</dbReference>
<organism evidence="2 3">
    <name type="scientific">Rhizomicrobium palustre</name>
    <dbReference type="NCBI Taxonomy" id="189966"/>
    <lineage>
        <taxon>Bacteria</taxon>
        <taxon>Pseudomonadati</taxon>
        <taxon>Pseudomonadota</taxon>
        <taxon>Alphaproteobacteria</taxon>
        <taxon>Micropepsales</taxon>
        <taxon>Micropepsaceae</taxon>
        <taxon>Rhizomicrobium</taxon>
    </lineage>
</organism>